<gene>
    <name evidence="2" type="ORF">ONZ51_g13592</name>
</gene>
<evidence type="ECO:0000313" key="2">
    <source>
        <dbReference type="EMBL" id="KAJ8453446.1"/>
    </source>
</evidence>
<dbReference type="InterPro" id="IPR046521">
    <property type="entry name" value="DUF6698"/>
</dbReference>
<reference evidence="2" key="1">
    <citation type="submission" date="2022-11" db="EMBL/GenBank/DDBJ databases">
        <title>Genome Sequence of Cubamyces cubensis.</title>
        <authorList>
            <person name="Buettner E."/>
        </authorList>
    </citation>
    <scope>NUCLEOTIDE SEQUENCE</scope>
    <source>
        <strain evidence="2">MPL-01</strain>
    </source>
</reference>
<keyword evidence="3" id="KW-1185">Reference proteome</keyword>
<evidence type="ECO:0000256" key="1">
    <source>
        <dbReference type="SAM" id="MobiDB-lite"/>
    </source>
</evidence>
<dbReference type="Pfam" id="PF20414">
    <property type="entry name" value="DUF6698"/>
    <property type="match status" value="1"/>
</dbReference>
<proteinExistence type="predicted"/>
<evidence type="ECO:0000313" key="3">
    <source>
        <dbReference type="Proteomes" id="UP001215151"/>
    </source>
</evidence>
<organism evidence="2 3">
    <name type="scientific">Trametes cubensis</name>
    <dbReference type="NCBI Taxonomy" id="1111947"/>
    <lineage>
        <taxon>Eukaryota</taxon>
        <taxon>Fungi</taxon>
        <taxon>Dikarya</taxon>
        <taxon>Basidiomycota</taxon>
        <taxon>Agaricomycotina</taxon>
        <taxon>Agaricomycetes</taxon>
        <taxon>Polyporales</taxon>
        <taxon>Polyporaceae</taxon>
        <taxon>Trametes</taxon>
    </lineage>
</organism>
<dbReference type="Proteomes" id="UP001215151">
    <property type="component" value="Unassembled WGS sequence"/>
</dbReference>
<sequence length="108" mass="12167">MALLPAYKDFSGRSRPPNAPSGRFSKFSSLPIGRGCIAQLYQPETVTPENIAYTVTLLRNLLSASDSWEENDGDFEGEGFYDAVVRLFKDDEDRDGEWARESLVLWDT</sequence>
<dbReference type="AlphaFoldDB" id="A0AAD7X4D4"/>
<protein>
    <submittedName>
        <fullName evidence="2">Uncharacterized protein</fullName>
    </submittedName>
</protein>
<name>A0AAD7X4D4_9APHY</name>
<accession>A0AAD7X4D4</accession>
<comment type="caution">
    <text evidence="2">The sequence shown here is derived from an EMBL/GenBank/DDBJ whole genome shotgun (WGS) entry which is preliminary data.</text>
</comment>
<feature type="region of interest" description="Disordered" evidence="1">
    <location>
        <begin position="1"/>
        <end position="26"/>
    </location>
</feature>
<dbReference type="EMBL" id="JAPEVG010001330">
    <property type="protein sequence ID" value="KAJ8453446.1"/>
    <property type="molecule type" value="Genomic_DNA"/>
</dbReference>